<evidence type="ECO:0000256" key="4">
    <source>
        <dbReference type="SAM" id="MobiDB-lite"/>
    </source>
</evidence>
<dbReference type="Pfam" id="PF05964">
    <property type="entry name" value="FYRN"/>
    <property type="match status" value="1"/>
</dbReference>
<dbReference type="EMBL" id="MCGT01000018">
    <property type="protein sequence ID" value="ORX52447.1"/>
    <property type="molecule type" value="Genomic_DNA"/>
</dbReference>
<dbReference type="AlphaFoldDB" id="A0A1X2GG96"/>
<keyword evidence="3" id="KW-0175">Coiled coil</keyword>
<protein>
    <recommendedName>
        <fullName evidence="7">FYR N-terminal domain-containing protein</fullName>
    </recommendedName>
</protein>
<evidence type="ECO:0000313" key="5">
    <source>
        <dbReference type="EMBL" id="ORX52447.1"/>
    </source>
</evidence>
<dbReference type="GO" id="GO:0051726">
    <property type="term" value="P:regulation of cell cycle"/>
    <property type="evidence" value="ECO:0007669"/>
    <property type="project" value="TreeGrafter"/>
</dbReference>
<dbReference type="Gene3D" id="3.30.160.360">
    <property type="match status" value="1"/>
</dbReference>
<dbReference type="InterPro" id="IPR003889">
    <property type="entry name" value="FYrich_C"/>
</dbReference>
<feature type="compositionally biased region" description="Low complexity" evidence="4">
    <location>
        <begin position="128"/>
        <end position="137"/>
    </location>
</feature>
<dbReference type="InterPro" id="IPR003888">
    <property type="entry name" value="FYrich_N"/>
</dbReference>
<dbReference type="PROSITE" id="PS51542">
    <property type="entry name" value="FYRN"/>
    <property type="match status" value="1"/>
</dbReference>
<feature type="compositionally biased region" description="Polar residues" evidence="4">
    <location>
        <begin position="216"/>
        <end position="232"/>
    </location>
</feature>
<dbReference type="PROSITE" id="PS51543">
    <property type="entry name" value="FYRC"/>
    <property type="match status" value="1"/>
</dbReference>
<feature type="compositionally biased region" description="Low complexity" evidence="4">
    <location>
        <begin position="512"/>
        <end position="550"/>
    </location>
</feature>
<dbReference type="PANTHER" id="PTHR22715:SF0">
    <property type="entry name" value="TRANSFORMING GROWTH FACTOR BETA REGULATOR 1"/>
    <property type="match status" value="1"/>
</dbReference>
<feature type="compositionally biased region" description="Pro residues" evidence="4">
    <location>
        <begin position="557"/>
        <end position="566"/>
    </location>
</feature>
<comment type="caution">
    <text evidence="5">The sequence shown here is derived from an EMBL/GenBank/DDBJ whole genome shotgun (WGS) entry which is preliminary data.</text>
</comment>
<evidence type="ECO:0000256" key="1">
    <source>
        <dbReference type="ARBA" id="ARBA00004123"/>
    </source>
</evidence>
<evidence type="ECO:0008006" key="7">
    <source>
        <dbReference type="Google" id="ProtNLM"/>
    </source>
</evidence>
<dbReference type="OrthoDB" id="285793at2759"/>
<feature type="compositionally biased region" description="Pro residues" evidence="4">
    <location>
        <begin position="138"/>
        <end position="179"/>
    </location>
</feature>
<dbReference type="Pfam" id="PF05965">
    <property type="entry name" value="FYRC"/>
    <property type="match status" value="1"/>
</dbReference>
<feature type="region of interest" description="Disordered" evidence="4">
    <location>
        <begin position="215"/>
        <end position="260"/>
    </location>
</feature>
<sequence length="574" mass="62928">MASSTLMKGESDEKYVLMKRQLDEMTKRNEHLVNDLDQANKRLRRLAHEKSNILLDRITIKNTGTDDDVLQAIKKDDDLSHASPRPSQSLDAQPPPLIKEPPTTTSTALSSNDITPVTPMPALRSDHTLPSLTSSITLPPPAPTLKKPIPLPPTSSLLPPTPTPPSPPRHPGLPTAQPLPPTAPISELPIISSKRGSAFKDVTLPSITDDNLPPYNISSSLDPSASNCTMVPSSRPKRMRRGNQEPKLRRVQPLQRDPSGRYRLPVRVGILTVHALGRIVPLTTYHNDRYIWPPGFRVSRTYLSMIHADQNTVYTCTVEENGEQGPRFRVVAEDCPDQPIVANSATGVWTAIVKRANEIRNREHSNSASGPDYYGFTHATIAKMIQDLPGADQCLNYVWQKFGEMHHRTAAGVAAAAQKKLANLEIMGSANKRAPPPLSDGFVLHDNYHKPITYSPSSSSASSTSSNSSSFKAIVKHKRRRRDDDPTLTSHQDDKGFMRMKLSPPHPHPHRPTTSLPANTLPPTLPTSTITSSPVLPSLSAITHPISSSVESHESHPIPPSLPPPTSTSWSNRP</sequence>
<proteinExistence type="predicted"/>
<dbReference type="InterPro" id="IPR040092">
    <property type="entry name" value="TBRG1"/>
</dbReference>
<feature type="coiled-coil region" evidence="3">
    <location>
        <begin position="22"/>
        <end position="56"/>
    </location>
</feature>
<feature type="region of interest" description="Disordered" evidence="4">
    <location>
        <begin position="454"/>
        <end position="574"/>
    </location>
</feature>
<dbReference type="PANTHER" id="PTHR22715">
    <property type="entry name" value="TRANSFORMING GROWTH FACTOR BETA REGULATED GENE 1"/>
    <property type="match status" value="1"/>
</dbReference>
<dbReference type="SMART" id="SM00542">
    <property type="entry name" value="FYRC"/>
    <property type="match status" value="1"/>
</dbReference>
<dbReference type="SMART" id="SM00541">
    <property type="entry name" value="FYRN"/>
    <property type="match status" value="1"/>
</dbReference>
<organism evidence="5 6">
    <name type="scientific">Hesseltinella vesiculosa</name>
    <dbReference type="NCBI Taxonomy" id="101127"/>
    <lineage>
        <taxon>Eukaryota</taxon>
        <taxon>Fungi</taxon>
        <taxon>Fungi incertae sedis</taxon>
        <taxon>Mucoromycota</taxon>
        <taxon>Mucoromycotina</taxon>
        <taxon>Mucoromycetes</taxon>
        <taxon>Mucorales</taxon>
        <taxon>Cunninghamellaceae</taxon>
        <taxon>Hesseltinella</taxon>
    </lineage>
</organism>
<feature type="region of interest" description="Disordered" evidence="4">
    <location>
        <begin position="76"/>
        <end position="179"/>
    </location>
</feature>
<keyword evidence="2" id="KW-0539">Nucleus</keyword>
<reference evidence="5 6" key="1">
    <citation type="submission" date="2016-07" db="EMBL/GenBank/DDBJ databases">
        <title>Pervasive Adenine N6-methylation of Active Genes in Fungi.</title>
        <authorList>
            <consortium name="DOE Joint Genome Institute"/>
            <person name="Mondo S.J."/>
            <person name="Dannebaum R.O."/>
            <person name="Kuo R.C."/>
            <person name="Labutti K."/>
            <person name="Haridas S."/>
            <person name="Kuo A."/>
            <person name="Salamov A."/>
            <person name="Ahrendt S.R."/>
            <person name="Lipzen A."/>
            <person name="Sullivan W."/>
            <person name="Andreopoulos W.B."/>
            <person name="Clum A."/>
            <person name="Lindquist E."/>
            <person name="Daum C."/>
            <person name="Ramamoorthy G.K."/>
            <person name="Gryganskyi A."/>
            <person name="Culley D."/>
            <person name="Magnuson J.K."/>
            <person name="James T.Y."/>
            <person name="O'Malley M.A."/>
            <person name="Stajich J.E."/>
            <person name="Spatafora J.W."/>
            <person name="Visel A."/>
            <person name="Grigoriev I.V."/>
        </authorList>
    </citation>
    <scope>NUCLEOTIDE SEQUENCE [LARGE SCALE GENOMIC DNA]</scope>
    <source>
        <strain evidence="5 6">NRRL 3301</strain>
    </source>
</reference>
<comment type="subcellular location">
    <subcellularLocation>
        <location evidence="1">Nucleus</location>
    </subcellularLocation>
</comment>
<accession>A0A1X2GG96</accession>
<evidence type="ECO:0000256" key="2">
    <source>
        <dbReference type="ARBA" id="ARBA00023242"/>
    </source>
</evidence>
<name>A0A1X2GG96_9FUNG</name>
<dbReference type="STRING" id="101127.A0A1X2GG96"/>
<feature type="compositionally biased region" description="Low complexity" evidence="4">
    <location>
        <begin position="455"/>
        <end position="470"/>
    </location>
</feature>
<feature type="compositionally biased region" description="Polar residues" evidence="4">
    <location>
        <begin position="102"/>
        <end position="115"/>
    </location>
</feature>
<dbReference type="GO" id="GO:0005634">
    <property type="term" value="C:nucleus"/>
    <property type="evidence" value="ECO:0007669"/>
    <property type="project" value="UniProtKB-SubCell"/>
</dbReference>
<dbReference type="Proteomes" id="UP000242146">
    <property type="component" value="Unassembled WGS sequence"/>
</dbReference>
<evidence type="ECO:0000256" key="3">
    <source>
        <dbReference type="SAM" id="Coils"/>
    </source>
</evidence>
<keyword evidence="6" id="KW-1185">Reference proteome</keyword>
<gene>
    <name evidence="5" type="ORF">DM01DRAFT_1384128</name>
</gene>
<evidence type="ECO:0000313" key="6">
    <source>
        <dbReference type="Proteomes" id="UP000242146"/>
    </source>
</evidence>